<dbReference type="Pfam" id="PF22067">
    <property type="entry name" value="Cep192_D3"/>
    <property type="match status" value="1"/>
</dbReference>
<feature type="region of interest" description="Disordered" evidence="1">
    <location>
        <begin position="402"/>
        <end position="439"/>
    </location>
</feature>
<feature type="compositionally biased region" description="Basic and acidic residues" evidence="1">
    <location>
        <begin position="402"/>
        <end position="421"/>
    </location>
</feature>
<dbReference type="InterPro" id="IPR013783">
    <property type="entry name" value="Ig-like_fold"/>
</dbReference>
<dbReference type="PANTHER" id="PTHR46500">
    <property type="entry name" value="CILIA- AND FLAGELLA-ASSOCIATED PROTEIN 221"/>
    <property type="match status" value="1"/>
</dbReference>
<dbReference type="OrthoDB" id="5538672at2759"/>
<protein>
    <submittedName>
        <fullName evidence="4">Cilia- and flagella-associated protein 221</fullName>
    </submittedName>
</protein>
<dbReference type="GeneID" id="115816083"/>
<keyword evidence="4" id="KW-0969">Cilium</keyword>
<keyword evidence="3" id="KW-1185">Reference proteome</keyword>
<sequence length="767" mass="86408">MEVMHGPPETFQGTLNRKNRLPLGQLIEDTRESVHVPHHPLETRIYTKLKGNSVLQVEPSELHFSGFKLGEVYQKVLKLINVSSEVTNVHILPTQTKYFQTEYSKKNRLVPGLCYTVVVHFCPDEWRYFYDSIRLHCKGEENLIVPVHAYPVIGDLHIPSHISLPSVPLGQSFVHVIPLNCSCPIDFEFQVHCLRAHKAFSVHPLSGIIPANGKADITVTFRPLQYGTHEITFQVVISQFNSKPFVCTLTGLCSPCLVLSQQECKEENISVLGEDKSVLTSVSVGTKPKHRSVRTLKKAAKEQRDSDVPCLQSAADVCSPAGLAKMLIKQDDKMTFKDLREAMSQTKMGLQTRQVKEAVFENRVRQDAQEERWQVHLDFCSTQRKLQILEEQEQANSDYMMRRGDRGKEEDFTRARSESSARRFLHNAEQPPERASASHVYSNSHLEIRQRVTQLFQQASRKVVLQCRRNKRLLPLRALTDNMKKLSRGGKLSEVNGSVCPLKLCGENLQPFTFPTFSSPDELDELSVRTLGPVPVQPTKTEMTPCAPVFSLKVPQHYRLMRYQPVNPFEAAVTLFPPVPSVTLRSGAQDELWPSVGCVEDGSTEVGVEGQKDDQALQQNRAPTLTFTAPTALSKPPQAHPLRIFNPAPGVHAFKQTMSYLECNLDFHLCPLPKYTISKSEVACVYTPSTQKKFLDRKDIIKGVMTWKKFPSPALYALSNTSTLSSNVDQQLPRMSDPFNTDILPSLAPAPLADLPEDIRVEIQDEQ</sequence>
<dbReference type="PANTHER" id="PTHR46500:SF1">
    <property type="entry name" value="CILIA- AND FLAGELLA-ASSOCIATED PROTEIN 221"/>
    <property type="match status" value="1"/>
</dbReference>
<dbReference type="Proteomes" id="UP000504632">
    <property type="component" value="Chromosome 7"/>
</dbReference>
<dbReference type="GO" id="GO:0097729">
    <property type="term" value="C:9+2 motile cilium"/>
    <property type="evidence" value="ECO:0007669"/>
    <property type="project" value="TreeGrafter"/>
</dbReference>
<dbReference type="RefSeq" id="XP_030634914.1">
    <property type="nucleotide sequence ID" value="XM_030779054.1"/>
</dbReference>
<dbReference type="Gene3D" id="2.60.40.10">
    <property type="entry name" value="Immunoglobulins"/>
    <property type="match status" value="2"/>
</dbReference>
<dbReference type="InterPro" id="IPR029676">
    <property type="entry name" value="CFAP221"/>
</dbReference>
<keyword evidence="4" id="KW-0282">Flagellum</keyword>
<accession>A0A6J2VT86</accession>
<dbReference type="GO" id="GO:0044458">
    <property type="term" value="P:motile cilium assembly"/>
    <property type="evidence" value="ECO:0007669"/>
    <property type="project" value="TreeGrafter"/>
</dbReference>
<feature type="domain" description="Cep192-like" evidence="2">
    <location>
        <begin position="161"/>
        <end position="239"/>
    </location>
</feature>
<dbReference type="InterPro" id="IPR054089">
    <property type="entry name" value="Cep192-like_D3"/>
</dbReference>
<name>A0A6J2VT86_CHACN</name>
<evidence type="ECO:0000313" key="4">
    <source>
        <dbReference type="RefSeq" id="XP_030634914.1"/>
    </source>
</evidence>
<gene>
    <name evidence="4" type="primary">cfap221</name>
</gene>
<dbReference type="InParanoid" id="A0A6J2VT86"/>
<reference evidence="4" key="1">
    <citation type="submission" date="2025-08" db="UniProtKB">
        <authorList>
            <consortium name="RefSeq"/>
        </authorList>
    </citation>
    <scope>IDENTIFICATION</scope>
</reference>
<dbReference type="CTD" id="200373"/>
<dbReference type="Pfam" id="PF24771">
    <property type="entry name" value="Ig_CFAP74_1st"/>
    <property type="match status" value="1"/>
</dbReference>
<proteinExistence type="predicted"/>
<evidence type="ECO:0000259" key="2">
    <source>
        <dbReference type="Pfam" id="PF22067"/>
    </source>
</evidence>
<keyword evidence="4" id="KW-0966">Cell projection</keyword>
<dbReference type="AlphaFoldDB" id="A0A6J2VT86"/>
<evidence type="ECO:0000313" key="3">
    <source>
        <dbReference type="Proteomes" id="UP000504632"/>
    </source>
</evidence>
<dbReference type="GO" id="GO:0003341">
    <property type="term" value="P:cilium movement"/>
    <property type="evidence" value="ECO:0007669"/>
    <property type="project" value="InterPro"/>
</dbReference>
<organism evidence="3 4">
    <name type="scientific">Chanos chanos</name>
    <name type="common">Milkfish</name>
    <name type="synonym">Mugil chanos</name>
    <dbReference type="NCBI Taxonomy" id="29144"/>
    <lineage>
        <taxon>Eukaryota</taxon>
        <taxon>Metazoa</taxon>
        <taxon>Chordata</taxon>
        <taxon>Craniata</taxon>
        <taxon>Vertebrata</taxon>
        <taxon>Euteleostomi</taxon>
        <taxon>Actinopterygii</taxon>
        <taxon>Neopterygii</taxon>
        <taxon>Teleostei</taxon>
        <taxon>Ostariophysi</taxon>
        <taxon>Gonorynchiformes</taxon>
        <taxon>Chanidae</taxon>
        <taxon>Chanos</taxon>
    </lineage>
</organism>
<evidence type="ECO:0000256" key="1">
    <source>
        <dbReference type="SAM" id="MobiDB-lite"/>
    </source>
</evidence>